<comment type="similarity">
    <text evidence="1 6">Belongs to the acylphosphatase family.</text>
</comment>
<proteinExistence type="inferred from homology"/>
<dbReference type="Gene3D" id="3.30.70.100">
    <property type="match status" value="1"/>
</dbReference>
<dbReference type="AlphaFoldDB" id="A0A3M8K8H8"/>
<accession>A0A3M8K8H8</accession>
<keyword evidence="9" id="KW-1185">Reference proteome</keyword>
<evidence type="ECO:0000256" key="4">
    <source>
        <dbReference type="ARBA" id="ARBA00047645"/>
    </source>
</evidence>
<comment type="caution">
    <text evidence="8">The sequence shown here is derived from an EMBL/GenBank/DDBJ whole genome shotgun (WGS) entry which is preliminary data.</text>
</comment>
<comment type="catalytic activity">
    <reaction evidence="4 5">
        <text>an acyl phosphate + H2O = a carboxylate + phosphate + H(+)</text>
        <dbReference type="Rhea" id="RHEA:14965"/>
        <dbReference type="ChEBI" id="CHEBI:15377"/>
        <dbReference type="ChEBI" id="CHEBI:15378"/>
        <dbReference type="ChEBI" id="CHEBI:29067"/>
        <dbReference type="ChEBI" id="CHEBI:43474"/>
        <dbReference type="ChEBI" id="CHEBI:59918"/>
        <dbReference type="EC" id="3.6.1.7"/>
    </reaction>
</comment>
<protein>
    <recommendedName>
        <fullName evidence="3 5">acylphosphatase</fullName>
        <ecNumber evidence="2 5">3.6.1.7</ecNumber>
    </recommendedName>
</protein>
<gene>
    <name evidence="8" type="ORF">C5L39_03475</name>
</gene>
<dbReference type="OrthoDB" id="3182027at2"/>
<dbReference type="EC" id="3.6.1.7" evidence="2 5"/>
<sequence>MNEKPTRLTAFVHGNVQGVGFRWWTRSQAMELGLSGSANNLIDGRVCVVVEGPSGQVAELLERLEQQPSSYRRPGRVETVVVLWATPKGVVGFTTR</sequence>
<dbReference type="InterPro" id="IPR017968">
    <property type="entry name" value="Acylphosphatase_CS"/>
</dbReference>
<name>A0A3M8K8H8_9CORY</name>
<dbReference type="RefSeq" id="WP_123047482.1">
    <property type="nucleotide sequence ID" value="NZ_PTJO01000003.1"/>
</dbReference>
<evidence type="ECO:0000256" key="1">
    <source>
        <dbReference type="ARBA" id="ARBA00005614"/>
    </source>
</evidence>
<organism evidence="8 9">
    <name type="scientific">Corynebacterium alimapuense</name>
    <dbReference type="NCBI Taxonomy" id="1576874"/>
    <lineage>
        <taxon>Bacteria</taxon>
        <taxon>Bacillati</taxon>
        <taxon>Actinomycetota</taxon>
        <taxon>Actinomycetes</taxon>
        <taxon>Mycobacteriales</taxon>
        <taxon>Corynebacteriaceae</taxon>
        <taxon>Corynebacterium</taxon>
    </lineage>
</organism>
<dbReference type="PANTHER" id="PTHR47268">
    <property type="entry name" value="ACYLPHOSPHATASE"/>
    <property type="match status" value="1"/>
</dbReference>
<evidence type="ECO:0000256" key="2">
    <source>
        <dbReference type="ARBA" id="ARBA00012150"/>
    </source>
</evidence>
<dbReference type="Pfam" id="PF00708">
    <property type="entry name" value="Acylphosphatase"/>
    <property type="match status" value="1"/>
</dbReference>
<dbReference type="PROSITE" id="PS51160">
    <property type="entry name" value="ACYLPHOSPHATASE_3"/>
    <property type="match status" value="1"/>
</dbReference>
<dbReference type="Proteomes" id="UP000266975">
    <property type="component" value="Unassembled WGS sequence"/>
</dbReference>
<dbReference type="PROSITE" id="PS00150">
    <property type="entry name" value="ACYLPHOSPHATASE_1"/>
    <property type="match status" value="1"/>
</dbReference>
<dbReference type="EMBL" id="PTJO01000003">
    <property type="protein sequence ID" value="RNE49436.1"/>
    <property type="molecule type" value="Genomic_DNA"/>
</dbReference>
<evidence type="ECO:0000256" key="6">
    <source>
        <dbReference type="RuleBase" id="RU004168"/>
    </source>
</evidence>
<dbReference type="InterPro" id="IPR036046">
    <property type="entry name" value="Acylphosphatase-like_dom_sf"/>
</dbReference>
<dbReference type="GO" id="GO:0003998">
    <property type="term" value="F:acylphosphatase activity"/>
    <property type="evidence" value="ECO:0007669"/>
    <property type="project" value="UniProtKB-EC"/>
</dbReference>
<evidence type="ECO:0000256" key="5">
    <source>
        <dbReference type="PROSITE-ProRule" id="PRU00520"/>
    </source>
</evidence>
<reference evidence="8 9" key="1">
    <citation type="submission" date="2018-02" db="EMBL/GenBank/DDBJ databases">
        <title>Corynebacterium alimpuense sp. nov., a marine obligate actinomycete isolated from sediments of Valparaiso bay, Chile.</title>
        <authorList>
            <person name="Claverias F."/>
            <person name="Gonzales-Siles L."/>
            <person name="Salva-Serra F."/>
            <person name="Inganaes E."/>
            <person name="Molin K."/>
            <person name="Cumsille A."/>
            <person name="Undabarrena A."/>
            <person name="Couve E."/>
            <person name="Moore E.R.B."/>
            <person name="Gomila M."/>
            <person name="Camara B."/>
        </authorList>
    </citation>
    <scope>NUCLEOTIDE SEQUENCE [LARGE SCALE GENOMIC DNA]</scope>
    <source>
        <strain evidence="8 9">CCUG 69366</strain>
    </source>
</reference>
<dbReference type="SUPFAM" id="SSF54975">
    <property type="entry name" value="Acylphosphatase/BLUF domain-like"/>
    <property type="match status" value="1"/>
</dbReference>
<dbReference type="NCBIfam" id="NF010997">
    <property type="entry name" value="PRK14422.1"/>
    <property type="match status" value="1"/>
</dbReference>
<evidence type="ECO:0000256" key="3">
    <source>
        <dbReference type="ARBA" id="ARBA00015991"/>
    </source>
</evidence>
<evidence type="ECO:0000313" key="9">
    <source>
        <dbReference type="Proteomes" id="UP000266975"/>
    </source>
</evidence>
<feature type="domain" description="Acylphosphatase-like" evidence="7">
    <location>
        <begin position="7"/>
        <end position="96"/>
    </location>
</feature>
<feature type="active site" evidence="5">
    <location>
        <position position="22"/>
    </location>
</feature>
<dbReference type="InterPro" id="IPR020456">
    <property type="entry name" value="Acylphosphatase"/>
</dbReference>
<evidence type="ECO:0000259" key="7">
    <source>
        <dbReference type="PROSITE" id="PS51160"/>
    </source>
</evidence>
<dbReference type="PANTHER" id="PTHR47268:SF4">
    <property type="entry name" value="ACYLPHOSPHATASE"/>
    <property type="match status" value="1"/>
</dbReference>
<keyword evidence="5" id="KW-0378">Hydrolase</keyword>
<evidence type="ECO:0000313" key="8">
    <source>
        <dbReference type="EMBL" id="RNE49436.1"/>
    </source>
</evidence>
<feature type="active site" evidence="5">
    <location>
        <position position="40"/>
    </location>
</feature>
<dbReference type="InterPro" id="IPR001792">
    <property type="entry name" value="Acylphosphatase-like_dom"/>
</dbReference>